<sequence>MTGVPLPAVQQPTDGRGRGGAAFAWLWVVGSLLAGAAPALPALLPPLPAGADDVAARVGSAGFRLTWSGELLFFATVTWGAGAFGVRGPGSPVRRAVALVGAAALSRD</sequence>
<evidence type="ECO:0000313" key="2">
    <source>
        <dbReference type="EMBL" id="QUF04631.1"/>
    </source>
</evidence>
<reference evidence="2" key="1">
    <citation type="submission" date="2021-04" db="EMBL/GenBank/DDBJ databases">
        <title>Genomic sequence of Actinosynnema pretiosum subsp. pretiosum ATCC 31280 (C-14919).</title>
        <authorList>
            <person name="Bai L."/>
            <person name="Wang X."/>
            <person name="Xiao Y."/>
        </authorList>
    </citation>
    <scope>NUCLEOTIDE SEQUENCE</scope>
    <source>
        <strain evidence="2">ATCC 31280</strain>
    </source>
</reference>
<gene>
    <name evidence="2" type="ORF">KCV87_00305</name>
</gene>
<feature type="transmembrane region" description="Helical" evidence="1">
    <location>
        <begin position="21"/>
        <end position="44"/>
    </location>
</feature>
<evidence type="ECO:0000256" key="1">
    <source>
        <dbReference type="SAM" id="Phobius"/>
    </source>
</evidence>
<keyword evidence="1" id="KW-1133">Transmembrane helix</keyword>
<organism evidence="2 3">
    <name type="scientific">Actinosynnema pretiosum subsp. pretiosum</name>
    <dbReference type="NCBI Taxonomy" id="103721"/>
    <lineage>
        <taxon>Bacteria</taxon>
        <taxon>Bacillati</taxon>
        <taxon>Actinomycetota</taxon>
        <taxon>Actinomycetes</taxon>
        <taxon>Pseudonocardiales</taxon>
        <taxon>Pseudonocardiaceae</taxon>
        <taxon>Actinosynnema</taxon>
    </lineage>
</organism>
<name>A0AA45L793_9PSEU</name>
<dbReference type="AlphaFoldDB" id="A0AA45L793"/>
<keyword evidence="1" id="KW-0812">Transmembrane</keyword>
<evidence type="ECO:0000313" key="3">
    <source>
        <dbReference type="Proteomes" id="UP000677152"/>
    </source>
</evidence>
<dbReference type="Proteomes" id="UP000677152">
    <property type="component" value="Chromosome"/>
</dbReference>
<feature type="transmembrane region" description="Helical" evidence="1">
    <location>
        <begin position="64"/>
        <end position="86"/>
    </location>
</feature>
<protein>
    <submittedName>
        <fullName evidence="2">Uncharacterized protein</fullName>
    </submittedName>
</protein>
<accession>A0AA45L793</accession>
<proteinExistence type="predicted"/>
<dbReference type="EMBL" id="CP073249">
    <property type="protein sequence ID" value="QUF04631.1"/>
    <property type="molecule type" value="Genomic_DNA"/>
</dbReference>
<keyword evidence="1" id="KW-0472">Membrane</keyword>